<keyword evidence="10" id="KW-1185">Reference proteome</keyword>
<dbReference type="InterPro" id="IPR039104">
    <property type="entry name" value="6PGL"/>
</dbReference>
<accession>A0A5J6Z5X6</accession>
<evidence type="ECO:0000256" key="3">
    <source>
        <dbReference type="ARBA" id="ARBA00004961"/>
    </source>
</evidence>
<dbReference type="NCBIfam" id="TIGR01198">
    <property type="entry name" value="pgl"/>
    <property type="match status" value="1"/>
</dbReference>
<dbReference type="PANTHER" id="PTHR11054">
    <property type="entry name" value="6-PHOSPHOGLUCONOLACTONASE"/>
    <property type="match status" value="1"/>
</dbReference>
<gene>
    <name evidence="7 9" type="primary">pgl</name>
    <name evidence="9" type="ORF">CUROG_05065</name>
</gene>
<dbReference type="RefSeq" id="WP_151902752.1">
    <property type="nucleotide sequence ID" value="NZ_CP045032.1"/>
</dbReference>
<dbReference type="InterPro" id="IPR037171">
    <property type="entry name" value="NagB/RpiA_transferase-like"/>
</dbReference>
<organism evidence="9 10">
    <name type="scientific">Corynebacterium urogenitale</name>
    <dbReference type="NCBI Taxonomy" id="2487892"/>
    <lineage>
        <taxon>Bacteria</taxon>
        <taxon>Bacillati</taxon>
        <taxon>Actinomycetota</taxon>
        <taxon>Actinomycetes</taxon>
        <taxon>Mycobacteriales</taxon>
        <taxon>Corynebacteriaceae</taxon>
        <taxon>Corynebacterium</taxon>
    </lineage>
</organism>
<dbReference type="EMBL" id="CP045032">
    <property type="protein sequence ID" value="QFQ02384.1"/>
    <property type="molecule type" value="Genomic_DNA"/>
</dbReference>
<dbReference type="GO" id="GO:0005975">
    <property type="term" value="P:carbohydrate metabolic process"/>
    <property type="evidence" value="ECO:0007669"/>
    <property type="project" value="UniProtKB-UniRule"/>
</dbReference>
<proteinExistence type="inferred from homology"/>
<evidence type="ECO:0000256" key="1">
    <source>
        <dbReference type="ARBA" id="ARBA00000832"/>
    </source>
</evidence>
<dbReference type="Gene3D" id="3.40.50.1360">
    <property type="match status" value="1"/>
</dbReference>
<reference evidence="10" key="1">
    <citation type="submission" date="2019-10" db="EMBL/GenBank/DDBJ databases">
        <title>Complete genome sequence of Corynebacterium urogenitalis DSM 108747, isolated from the genital tract of a cow.</title>
        <authorList>
            <person name="Ruckert C."/>
            <person name="Ballas P."/>
            <person name="Wagener K."/>
            <person name="Drillich M."/>
            <person name="Kaempfer P."/>
            <person name="Busse H.-J."/>
            <person name="Ehling-Schulz M."/>
        </authorList>
    </citation>
    <scope>NUCLEOTIDE SEQUENCE [LARGE SCALE GENOMIC DNA]</scope>
    <source>
        <strain evidence="10">LMM 1652</strain>
    </source>
</reference>
<dbReference type="Pfam" id="PF01182">
    <property type="entry name" value="Glucosamine_iso"/>
    <property type="match status" value="1"/>
</dbReference>
<dbReference type="InterPro" id="IPR005900">
    <property type="entry name" value="6-phosphogluconolactonase_DevB"/>
</dbReference>
<dbReference type="UniPathway" id="UPA00115">
    <property type="reaction ID" value="UER00409"/>
</dbReference>
<evidence type="ECO:0000256" key="6">
    <source>
        <dbReference type="ARBA" id="ARBA00020337"/>
    </source>
</evidence>
<dbReference type="AlphaFoldDB" id="A0A5J6Z5X6"/>
<evidence type="ECO:0000256" key="5">
    <source>
        <dbReference type="ARBA" id="ARBA00013198"/>
    </source>
</evidence>
<evidence type="ECO:0000256" key="7">
    <source>
        <dbReference type="RuleBase" id="RU365095"/>
    </source>
</evidence>
<dbReference type="GO" id="GO:0017057">
    <property type="term" value="F:6-phosphogluconolactonase activity"/>
    <property type="evidence" value="ECO:0007669"/>
    <property type="project" value="UniProtKB-UniRule"/>
</dbReference>
<dbReference type="SUPFAM" id="SSF100950">
    <property type="entry name" value="NagB/RpiA/CoA transferase-like"/>
    <property type="match status" value="1"/>
</dbReference>
<name>A0A5J6Z5X6_9CORY</name>
<keyword evidence="7 9" id="KW-0378">Hydrolase</keyword>
<evidence type="ECO:0000259" key="8">
    <source>
        <dbReference type="Pfam" id="PF01182"/>
    </source>
</evidence>
<evidence type="ECO:0000256" key="4">
    <source>
        <dbReference type="ARBA" id="ARBA00010662"/>
    </source>
</evidence>
<dbReference type="OrthoDB" id="9810967at2"/>
<feature type="domain" description="Glucosamine/galactosamine-6-phosphate isomerase" evidence="8">
    <location>
        <begin position="13"/>
        <end position="253"/>
    </location>
</feature>
<dbReference type="InterPro" id="IPR006148">
    <property type="entry name" value="Glc/Gal-6P_isomerase"/>
</dbReference>
<dbReference type="KEGG" id="cuo:CUROG_05065"/>
<comment type="catalytic activity">
    <reaction evidence="1 7">
        <text>6-phospho-D-glucono-1,5-lactone + H2O = 6-phospho-D-gluconate + H(+)</text>
        <dbReference type="Rhea" id="RHEA:12556"/>
        <dbReference type="ChEBI" id="CHEBI:15377"/>
        <dbReference type="ChEBI" id="CHEBI:15378"/>
        <dbReference type="ChEBI" id="CHEBI:57955"/>
        <dbReference type="ChEBI" id="CHEBI:58759"/>
        <dbReference type="EC" id="3.1.1.31"/>
    </reaction>
</comment>
<sequence>MNPIDIRVSADPVAVATAVSRQFVTTVADLQRTGDTVTDDGVVRVVLTGGTVGIETLRQLLILDHAAKSTAEDFPMQSVDWSRVAVFFGDERFLPVGDPERNDTQAFKALLNHVDIPKSNIFSIAAPDEGEATDGEQLDSAALSYARVIAREAPDGFDLHLMGMGPEGHVNSLFPDTVELTAPQADVQPVRGCPKPPSERVTLTLNAVNSSRRVWLVVAGAEKKQAAEYAAARDLSGQWPAGMVHGTQETVLWVDEAAKPS</sequence>
<dbReference type="GO" id="GO:0006098">
    <property type="term" value="P:pentose-phosphate shunt"/>
    <property type="evidence" value="ECO:0007669"/>
    <property type="project" value="UniProtKB-UniPathway"/>
</dbReference>
<evidence type="ECO:0000313" key="9">
    <source>
        <dbReference type="EMBL" id="QFQ02384.1"/>
    </source>
</evidence>
<comment type="pathway">
    <text evidence="3 7">Carbohydrate degradation; pentose phosphate pathway; D-ribulose 5-phosphate from D-glucose 6-phosphate (oxidative stage): step 2/3.</text>
</comment>
<evidence type="ECO:0000313" key="10">
    <source>
        <dbReference type="Proteomes" id="UP000326711"/>
    </source>
</evidence>
<dbReference type="PANTHER" id="PTHR11054:SF0">
    <property type="entry name" value="6-PHOSPHOGLUCONOLACTONASE"/>
    <property type="match status" value="1"/>
</dbReference>
<protein>
    <recommendedName>
        <fullName evidence="6 7">6-phosphogluconolactonase</fullName>
        <shortName evidence="7">6PGL</shortName>
        <ecNumber evidence="5 7">3.1.1.31</ecNumber>
    </recommendedName>
</protein>
<dbReference type="CDD" id="cd01400">
    <property type="entry name" value="6PGL"/>
    <property type="match status" value="1"/>
</dbReference>
<dbReference type="Proteomes" id="UP000326711">
    <property type="component" value="Chromosome"/>
</dbReference>
<dbReference type="EC" id="3.1.1.31" evidence="5 7"/>
<comment type="function">
    <text evidence="2 7">Hydrolysis of 6-phosphogluconolactone to 6-phosphogluconate.</text>
</comment>
<evidence type="ECO:0000256" key="2">
    <source>
        <dbReference type="ARBA" id="ARBA00002681"/>
    </source>
</evidence>
<comment type="similarity">
    <text evidence="4 7">Belongs to the glucosamine/galactosamine-6-phosphate isomerase family. 6-phosphogluconolactonase subfamily.</text>
</comment>